<reference evidence="1" key="1">
    <citation type="submission" date="2021-05" db="EMBL/GenBank/DDBJ databases">
        <authorList>
            <person name="Alioto T."/>
            <person name="Alioto T."/>
            <person name="Gomez Garrido J."/>
        </authorList>
    </citation>
    <scope>NUCLEOTIDE SEQUENCE</scope>
</reference>
<dbReference type="EMBL" id="HBUE01250260">
    <property type="protein sequence ID" value="CAG6553917.1"/>
    <property type="molecule type" value="Transcribed_RNA"/>
</dbReference>
<evidence type="ECO:0000313" key="1">
    <source>
        <dbReference type="EMBL" id="CAG6553917.1"/>
    </source>
</evidence>
<accession>A0A8D8IL92</accession>
<organism evidence="1">
    <name type="scientific">Culex pipiens</name>
    <name type="common">House mosquito</name>
    <dbReference type="NCBI Taxonomy" id="7175"/>
    <lineage>
        <taxon>Eukaryota</taxon>
        <taxon>Metazoa</taxon>
        <taxon>Ecdysozoa</taxon>
        <taxon>Arthropoda</taxon>
        <taxon>Hexapoda</taxon>
        <taxon>Insecta</taxon>
        <taxon>Pterygota</taxon>
        <taxon>Neoptera</taxon>
        <taxon>Endopterygota</taxon>
        <taxon>Diptera</taxon>
        <taxon>Nematocera</taxon>
        <taxon>Culicoidea</taxon>
        <taxon>Culicidae</taxon>
        <taxon>Culicinae</taxon>
        <taxon>Culicini</taxon>
        <taxon>Culex</taxon>
        <taxon>Culex</taxon>
    </lineage>
</organism>
<proteinExistence type="predicted"/>
<sequence>MVLSLNGGRSSVSNFGSGGVSGGVIVDGFNNFLLKLSQHRRTQTDREYQLDTGPRSCKSYTYTCPSWPSGTYFLIPRRVVICSIWNIQTLFLGAALHATV</sequence>
<dbReference type="AlphaFoldDB" id="A0A8D8IL92"/>
<protein>
    <submittedName>
        <fullName evidence="1">(northern house mosquito) hypothetical protein</fullName>
    </submittedName>
</protein>
<name>A0A8D8IL92_CULPI</name>